<dbReference type="Gene3D" id="3.30.450.20">
    <property type="entry name" value="PAS domain"/>
    <property type="match status" value="1"/>
</dbReference>
<dbReference type="CDD" id="cd01949">
    <property type="entry name" value="GGDEF"/>
    <property type="match status" value="1"/>
</dbReference>
<evidence type="ECO:0000313" key="5">
    <source>
        <dbReference type="Proteomes" id="UP000287865"/>
    </source>
</evidence>
<dbReference type="EC" id="2.7.7.65" evidence="1"/>
<name>A0ABY0BPV1_9GAMM</name>
<gene>
    <name evidence="4" type="ORF">CWE07_11705</name>
</gene>
<evidence type="ECO:0000313" key="4">
    <source>
        <dbReference type="EMBL" id="RUO21089.1"/>
    </source>
</evidence>
<keyword evidence="5" id="KW-1185">Reference proteome</keyword>
<reference evidence="4 5" key="1">
    <citation type="journal article" date="2018" name="Front. Microbiol.">
        <title>Genome-Based Analysis Reveals the Taxonomy and Diversity of the Family Idiomarinaceae.</title>
        <authorList>
            <person name="Liu Y."/>
            <person name="Lai Q."/>
            <person name="Shao Z."/>
        </authorList>
    </citation>
    <scope>NUCLEOTIDE SEQUENCE [LARGE SCALE GENOMIC DNA]</scope>
    <source>
        <strain evidence="4 5">CF12-14</strain>
    </source>
</reference>
<dbReference type="PANTHER" id="PTHR45138">
    <property type="entry name" value="REGULATORY COMPONENTS OF SENSORY TRANSDUCTION SYSTEM"/>
    <property type="match status" value="1"/>
</dbReference>
<dbReference type="SUPFAM" id="SSF55073">
    <property type="entry name" value="Nucleotide cyclase"/>
    <property type="match status" value="1"/>
</dbReference>
<dbReference type="Gene3D" id="3.30.70.270">
    <property type="match status" value="1"/>
</dbReference>
<proteinExistence type="predicted"/>
<dbReference type="SUPFAM" id="SSF55785">
    <property type="entry name" value="PYP-like sensor domain (PAS domain)"/>
    <property type="match status" value="1"/>
</dbReference>
<dbReference type="InterPro" id="IPR000160">
    <property type="entry name" value="GGDEF_dom"/>
</dbReference>
<dbReference type="SMART" id="SM00267">
    <property type="entry name" value="GGDEF"/>
    <property type="match status" value="1"/>
</dbReference>
<sequence length="309" mass="35664">MHWMAQMLQTIEVGLIVLNKAGKIELWNSFMENHSGVRVATARQRNLFELFPELPKAWLERKIRAVFELKSRAYSTWEQRPHIFKFKSVRPLTSQAPWMFQNLTLTPLIGTDGEVSHVCILVYDVTDIVTSRMSLERANHRLEELSQTDRLTDLFNRGHWEECLASEFSRLQRYTGHASLIMLDIDYFKKINDTHGHHVGDLVLQWMADILRLSLRETDLPGRYGGEEFAILLPHTELDDARQLAERLRESIAKAPFQHEDIDFFITVSLGVASFSSQFKTHTQWLEAADQALYASKHGGRNRVSTADA</sequence>
<dbReference type="InterPro" id="IPR013656">
    <property type="entry name" value="PAS_4"/>
</dbReference>
<dbReference type="PANTHER" id="PTHR45138:SF9">
    <property type="entry name" value="DIGUANYLATE CYCLASE DGCM-RELATED"/>
    <property type="match status" value="1"/>
</dbReference>
<dbReference type="InterPro" id="IPR043128">
    <property type="entry name" value="Rev_trsase/Diguanyl_cyclase"/>
</dbReference>
<evidence type="ECO:0000256" key="2">
    <source>
        <dbReference type="ARBA" id="ARBA00034247"/>
    </source>
</evidence>
<protein>
    <recommendedName>
        <fullName evidence="1">diguanylate cyclase</fullName>
        <ecNumber evidence="1">2.7.7.65</ecNumber>
    </recommendedName>
</protein>
<dbReference type="Proteomes" id="UP000287865">
    <property type="component" value="Unassembled WGS sequence"/>
</dbReference>
<dbReference type="InterPro" id="IPR029787">
    <property type="entry name" value="Nucleotide_cyclase"/>
</dbReference>
<dbReference type="Pfam" id="PF08448">
    <property type="entry name" value="PAS_4"/>
    <property type="match status" value="1"/>
</dbReference>
<organism evidence="4 5">
    <name type="scientific">Aliidiomarina maris</name>
    <dbReference type="NCBI Taxonomy" id="531312"/>
    <lineage>
        <taxon>Bacteria</taxon>
        <taxon>Pseudomonadati</taxon>
        <taxon>Pseudomonadota</taxon>
        <taxon>Gammaproteobacteria</taxon>
        <taxon>Alteromonadales</taxon>
        <taxon>Idiomarinaceae</taxon>
        <taxon>Aliidiomarina</taxon>
    </lineage>
</organism>
<evidence type="ECO:0000256" key="1">
    <source>
        <dbReference type="ARBA" id="ARBA00012528"/>
    </source>
</evidence>
<dbReference type="Pfam" id="PF00990">
    <property type="entry name" value="GGDEF"/>
    <property type="match status" value="1"/>
</dbReference>
<accession>A0ABY0BPV1</accession>
<evidence type="ECO:0000259" key="3">
    <source>
        <dbReference type="PROSITE" id="PS50887"/>
    </source>
</evidence>
<comment type="caution">
    <text evidence="4">The sequence shown here is derived from an EMBL/GenBank/DDBJ whole genome shotgun (WGS) entry which is preliminary data.</text>
</comment>
<feature type="domain" description="GGDEF" evidence="3">
    <location>
        <begin position="176"/>
        <end position="309"/>
    </location>
</feature>
<dbReference type="PROSITE" id="PS50887">
    <property type="entry name" value="GGDEF"/>
    <property type="match status" value="1"/>
</dbReference>
<dbReference type="EMBL" id="PIPK01000012">
    <property type="protein sequence ID" value="RUO21089.1"/>
    <property type="molecule type" value="Genomic_DNA"/>
</dbReference>
<dbReference type="InterPro" id="IPR050469">
    <property type="entry name" value="Diguanylate_Cyclase"/>
</dbReference>
<dbReference type="NCBIfam" id="TIGR00254">
    <property type="entry name" value="GGDEF"/>
    <property type="match status" value="1"/>
</dbReference>
<comment type="catalytic activity">
    <reaction evidence="2">
        <text>2 GTP = 3',3'-c-di-GMP + 2 diphosphate</text>
        <dbReference type="Rhea" id="RHEA:24898"/>
        <dbReference type="ChEBI" id="CHEBI:33019"/>
        <dbReference type="ChEBI" id="CHEBI:37565"/>
        <dbReference type="ChEBI" id="CHEBI:58805"/>
        <dbReference type="EC" id="2.7.7.65"/>
    </reaction>
</comment>
<dbReference type="InterPro" id="IPR035965">
    <property type="entry name" value="PAS-like_dom_sf"/>
</dbReference>